<dbReference type="InterPro" id="IPR051533">
    <property type="entry name" value="WaaL-like"/>
</dbReference>
<name>A0A2H0C0N5_9BACT</name>
<evidence type="ECO:0000256" key="2">
    <source>
        <dbReference type="ARBA" id="ARBA00022692"/>
    </source>
</evidence>
<feature type="transmembrane region" description="Helical" evidence="5">
    <location>
        <begin position="187"/>
        <end position="213"/>
    </location>
</feature>
<keyword evidence="4 5" id="KW-0472">Membrane</keyword>
<comment type="subcellular location">
    <subcellularLocation>
        <location evidence="1">Membrane</location>
        <topology evidence="1">Multi-pass membrane protein</topology>
    </subcellularLocation>
</comment>
<dbReference type="AlphaFoldDB" id="A0A2H0C0N5"/>
<dbReference type="PANTHER" id="PTHR37422:SF13">
    <property type="entry name" value="LIPOPOLYSACCHARIDE BIOSYNTHESIS PROTEIN PA4999-RELATED"/>
    <property type="match status" value="1"/>
</dbReference>
<reference evidence="7 8" key="1">
    <citation type="submission" date="2017-09" db="EMBL/GenBank/DDBJ databases">
        <title>Depth-based differentiation of microbial function through sediment-hosted aquifers and enrichment of novel symbionts in the deep terrestrial subsurface.</title>
        <authorList>
            <person name="Probst A.J."/>
            <person name="Ladd B."/>
            <person name="Jarett J.K."/>
            <person name="Geller-Mcgrath D.E."/>
            <person name="Sieber C.M."/>
            <person name="Emerson J.B."/>
            <person name="Anantharaman K."/>
            <person name="Thomas B.C."/>
            <person name="Malmstrom R."/>
            <person name="Stieglmeier M."/>
            <person name="Klingl A."/>
            <person name="Woyke T."/>
            <person name="Ryan C.M."/>
            <person name="Banfield J.F."/>
        </authorList>
    </citation>
    <scope>NUCLEOTIDE SEQUENCE [LARGE SCALE GENOMIC DNA]</scope>
    <source>
        <strain evidence="7">CG22_combo_CG10-13_8_21_14_all_34_12</strain>
    </source>
</reference>
<feature type="domain" description="O-antigen ligase-related" evidence="6">
    <location>
        <begin position="187"/>
        <end position="314"/>
    </location>
</feature>
<dbReference type="Pfam" id="PF04932">
    <property type="entry name" value="Wzy_C"/>
    <property type="match status" value="1"/>
</dbReference>
<proteinExistence type="predicted"/>
<evidence type="ECO:0000256" key="3">
    <source>
        <dbReference type="ARBA" id="ARBA00022989"/>
    </source>
</evidence>
<gene>
    <name evidence="7" type="ORF">COW97_03065</name>
</gene>
<feature type="transmembrane region" description="Helical" evidence="5">
    <location>
        <begin position="298"/>
        <end position="318"/>
    </location>
</feature>
<feature type="transmembrane region" description="Helical" evidence="5">
    <location>
        <begin position="219"/>
        <end position="237"/>
    </location>
</feature>
<evidence type="ECO:0000313" key="8">
    <source>
        <dbReference type="Proteomes" id="UP000229699"/>
    </source>
</evidence>
<evidence type="ECO:0000256" key="5">
    <source>
        <dbReference type="SAM" id="Phobius"/>
    </source>
</evidence>
<feature type="transmembrane region" description="Helical" evidence="5">
    <location>
        <begin position="160"/>
        <end position="180"/>
    </location>
</feature>
<feature type="transmembrane region" description="Helical" evidence="5">
    <location>
        <begin position="89"/>
        <end position="107"/>
    </location>
</feature>
<protein>
    <recommendedName>
        <fullName evidence="6">O-antigen ligase-related domain-containing protein</fullName>
    </recommendedName>
</protein>
<accession>A0A2H0C0N5</accession>
<sequence length="360" mass="42242">MQILFYITAFLFSLGQLGRISFFNQQVNFYLYEVILTLSLFILFFKYRFKPIKENWKKFLPIFIFLGILLVSLLVNITKFTQFENLVGLLYLYRLHLYFIYFFYLQYHTQKNKKFSKVIKNGIFIVAVLTIISTLIQYFLYPDLRNLFYLGWDPHLYRTFGVFFDTSIAAAIFGIFLLTVNQPIIKIIYLLLVALSFSRSIYLGLSLTLIYLFIRQKQFIKMGLFLLFFITLIFFIPKPSGEGVNLKRFYSIASRAEDYRQGIDLWKKKPVLGYGYNRIRYIKNSDSVHSGAAFSSSFLTILVSSGILGLLSFIWTLWSLSKSNKIAPILLIFLSIISLFDNVLLHPFILFLLFINLSDK</sequence>
<organism evidence="7 8">
    <name type="scientific">Candidatus Roizmanbacteria bacterium CG22_combo_CG10-13_8_21_14_all_34_12</name>
    <dbReference type="NCBI Taxonomy" id="1974860"/>
    <lineage>
        <taxon>Bacteria</taxon>
        <taxon>Candidatus Roizmaniibacteriota</taxon>
    </lineage>
</organism>
<comment type="caution">
    <text evidence="7">The sequence shown here is derived from an EMBL/GenBank/DDBJ whole genome shotgun (WGS) entry which is preliminary data.</text>
</comment>
<dbReference type="InterPro" id="IPR007016">
    <property type="entry name" value="O-antigen_ligase-rel_domated"/>
</dbReference>
<evidence type="ECO:0000256" key="1">
    <source>
        <dbReference type="ARBA" id="ARBA00004141"/>
    </source>
</evidence>
<dbReference type="PANTHER" id="PTHR37422">
    <property type="entry name" value="TEICHURONIC ACID BIOSYNTHESIS PROTEIN TUAE"/>
    <property type="match status" value="1"/>
</dbReference>
<evidence type="ECO:0000259" key="6">
    <source>
        <dbReference type="Pfam" id="PF04932"/>
    </source>
</evidence>
<dbReference type="EMBL" id="PCTC01000066">
    <property type="protein sequence ID" value="PIP63329.1"/>
    <property type="molecule type" value="Genomic_DNA"/>
</dbReference>
<keyword evidence="3 5" id="KW-1133">Transmembrane helix</keyword>
<keyword evidence="2 5" id="KW-0812">Transmembrane</keyword>
<evidence type="ECO:0000256" key="4">
    <source>
        <dbReference type="ARBA" id="ARBA00023136"/>
    </source>
</evidence>
<evidence type="ECO:0000313" key="7">
    <source>
        <dbReference type="EMBL" id="PIP63329.1"/>
    </source>
</evidence>
<feature type="transmembrane region" description="Helical" evidence="5">
    <location>
        <begin position="119"/>
        <end position="140"/>
    </location>
</feature>
<dbReference type="GO" id="GO:0016020">
    <property type="term" value="C:membrane"/>
    <property type="evidence" value="ECO:0007669"/>
    <property type="project" value="UniProtKB-SubCell"/>
</dbReference>
<feature type="transmembrane region" description="Helical" evidence="5">
    <location>
        <begin position="59"/>
        <end position="77"/>
    </location>
</feature>
<feature type="transmembrane region" description="Helical" evidence="5">
    <location>
        <begin position="29"/>
        <end position="47"/>
    </location>
</feature>
<feature type="transmembrane region" description="Helical" evidence="5">
    <location>
        <begin position="330"/>
        <end position="355"/>
    </location>
</feature>
<dbReference type="Proteomes" id="UP000229699">
    <property type="component" value="Unassembled WGS sequence"/>
</dbReference>